<name>A0A0R0EIE1_SOYBN</name>
<evidence type="ECO:0000313" key="1">
    <source>
        <dbReference type="EMBL" id="KRG90626.1"/>
    </source>
</evidence>
<dbReference type="Gramene" id="KRG90626">
    <property type="protein sequence ID" value="KRG90626"/>
    <property type="gene ID" value="GLYMA_20G104100"/>
</dbReference>
<dbReference type="EnsemblPlants" id="KRG90626">
    <property type="protein sequence ID" value="KRG90626"/>
    <property type="gene ID" value="GLYMA_20G104100"/>
</dbReference>
<dbReference type="Proteomes" id="UP000008827">
    <property type="component" value="Chromosome 20"/>
</dbReference>
<reference evidence="2" key="2">
    <citation type="submission" date="2018-02" db="UniProtKB">
        <authorList>
            <consortium name="EnsemblPlants"/>
        </authorList>
    </citation>
    <scope>IDENTIFICATION</scope>
    <source>
        <strain evidence="2">Williams 82</strain>
    </source>
</reference>
<dbReference type="AlphaFoldDB" id="A0A0R0EIE1"/>
<protein>
    <submittedName>
        <fullName evidence="1 2">Uncharacterized protein</fullName>
    </submittedName>
</protein>
<evidence type="ECO:0000313" key="2">
    <source>
        <dbReference type="EnsemblPlants" id="KRG90626"/>
    </source>
</evidence>
<reference evidence="1 2" key="1">
    <citation type="journal article" date="2010" name="Nature">
        <title>Genome sequence of the palaeopolyploid soybean.</title>
        <authorList>
            <person name="Schmutz J."/>
            <person name="Cannon S.B."/>
            <person name="Schlueter J."/>
            <person name="Ma J."/>
            <person name="Mitros T."/>
            <person name="Nelson W."/>
            <person name="Hyten D.L."/>
            <person name="Song Q."/>
            <person name="Thelen J.J."/>
            <person name="Cheng J."/>
            <person name="Xu D."/>
            <person name="Hellsten U."/>
            <person name="May G.D."/>
            <person name="Yu Y."/>
            <person name="Sakurai T."/>
            <person name="Umezawa T."/>
            <person name="Bhattacharyya M.K."/>
            <person name="Sandhu D."/>
            <person name="Valliyodan B."/>
            <person name="Lindquist E."/>
            <person name="Peto M."/>
            <person name="Grant D."/>
            <person name="Shu S."/>
            <person name="Goodstein D."/>
            <person name="Barry K."/>
            <person name="Futrell-Griggs M."/>
            <person name="Abernathy B."/>
            <person name="Du J."/>
            <person name="Tian Z."/>
            <person name="Zhu L."/>
            <person name="Gill N."/>
            <person name="Joshi T."/>
            <person name="Libault M."/>
            <person name="Sethuraman A."/>
            <person name="Zhang X.-C."/>
            <person name="Shinozaki K."/>
            <person name="Nguyen H.T."/>
            <person name="Wing R.A."/>
            <person name="Cregan P."/>
            <person name="Specht J."/>
            <person name="Grimwood J."/>
            <person name="Rokhsar D."/>
            <person name="Stacey G."/>
            <person name="Shoemaker R.C."/>
            <person name="Jackson S.A."/>
        </authorList>
    </citation>
    <scope>NUCLEOTIDE SEQUENCE</scope>
    <source>
        <strain evidence="2">cv. Williams 82</strain>
        <tissue evidence="1">Callus</tissue>
    </source>
</reference>
<accession>A0A0R0EIE1</accession>
<proteinExistence type="predicted"/>
<sequence length="82" mass="9749">MVRENIGWEEGYTRGGRELVGESRPLKSLELFPIFSSPFHHSIRCYCQVLDHLDAKPRHQPSQTSLFLFYCNLLGYFFYKKY</sequence>
<gene>
    <name evidence="1" type="ORF">GLYMA_20G104100</name>
</gene>
<keyword evidence="3" id="KW-1185">Reference proteome</keyword>
<organism evidence="1">
    <name type="scientific">Glycine max</name>
    <name type="common">Soybean</name>
    <name type="synonym">Glycine hispida</name>
    <dbReference type="NCBI Taxonomy" id="3847"/>
    <lineage>
        <taxon>Eukaryota</taxon>
        <taxon>Viridiplantae</taxon>
        <taxon>Streptophyta</taxon>
        <taxon>Embryophyta</taxon>
        <taxon>Tracheophyta</taxon>
        <taxon>Spermatophyta</taxon>
        <taxon>Magnoliopsida</taxon>
        <taxon>eudicotyledons</taxon>
        <taxon>Gunneridae</taxon>
        <taxon>Pentapetalae</taxon>
        <taxon>rosids</taxon>
        <taxon>fabids</taxon>
        <taxon>Fabales</taxon>
        <taxon>Fabaceae</taxon>
        <taxon>Papilionoideae</taxon>
        <taxon>50 kb inversion clade</taxon>
        <taxon>NPAAA clade</taxon>
        <taxon>indigoferoid/millettioid clade</taxon>
        <taxon>Phaseoleae</taxon>
        <taxon>Glycine</taxon>
        <taxon>Glycine subgen. Soja</taxon>
    </lineage>
</organism>
<dbReference type="InParanoid" id="A0A0R0EIE1"/>
<dbReference type="EMBL" id="CM000853">
    <property type="protein sequence ID" value="KRG90626.1"/>
    <property type="molecule type" value="Genomic_DNA"/>
</dbReference>
<evidence type="ECO:0000313" key="3">
    <source>
        <dbReference type="Proteomes" id="UP000008827"/>
    </source>
</evidence>
<reference evidence="1" key="3">
    <citation type="submission" date="2018-07" db="EMBL/GenBank/DDBJ databases">
        <title>WGS assembly of Glycine max.</title>
        <authorList>
            <person name="Schmutz J."/>
            <person name="Cannon S."/>
            <person name="Schlueter J."/>
            <person name="Ma J."/>
            <person name="Mitros T."/>
            <person name="Nelson W."/>
            <person name="Hyten D."/>
            <person name="Song Q."/>
            <person name="Thelen J."/>
            <person name="Cheng J."/>
            <person name="Xu D."/>
            <person name="Hellsten U."/>
            <person name="May G."/>
            <person name="Yu Y."/>
            <person name="Sakurai T."/>
            <person name="Umezawa T."/>
            <person name="Bhattacharyya M."/>
            <person name="Sandhu D."/>
            <person name="Valliyodan B."/>
            <person name="Lindquist E."/>
            <person name="Peto M."/>
            <person name="Grant D."/>
            <person name="Shu S."/>
            <person name="Goodstein D."/>
            <person name="Barry K."/>
            <person name="Futrell-Griggs M."/>
            <person name="Abernathy B."/>
            <person name="Du J."/>
            <person name="Tian Z."/>
            <person name="Zhu L."/>
            <person name="Gill N."/>
            <person name="Joshi T."/>
            <person name="Libault M."/>
            <person name="Sethuraman A."/>
            <person name="Zhang X."/>
            <person name="Shinozaki K."/>
            <person name="Nguyen H."/>
            <person name="Wing R."/>
            <person name="Cregan P."/>
            <person name="Specht J."/>
            <person name="Grimwood J."/>
            <person name="Rokhsar D."/>
            <person name="Stacey G."/>
            <person name="Shoemaker R."/>
            <person name="Jackson S."/>
        </authorList>
    </citation>
    <scope>NUCLEOTIDE SEQUENCE</scope>
    <source>
        <tissue evidence="1">Callus</tissue>
    </source>
</reference>